<feature type="compositionally biased region" description="Acidic residues" evidence="1">
    <location>
        <begin position="148"/>
        <end position="163"/>
    </location>
</feature>
<proteinExistence type="predicted"/>
<feature type="region of interest" description="Disordered" evidence="1">
    <location>
        <begin position="94"/>
        <end position="253"/>
    </location>
</feature>
<dbReference type="RefSeq" id="XP_001747695.1">
    <property type="nucleotide sequence ID" value="XM_001747643.1"/>
</dbReference>
<feature type="region of interest" description="Disordered" evidence="1">
    <location>
        <begin position="1"/>
        <end position="66"/>
    </location>
</feature>
<dbReference type="PANTHER" id="PTHR23313:SF0">
    <property type="entry name" value="TESTIS-EXPRESSED PROTEIN 9"/>
    <property type="match status" value="1"/>
</dbReference>
<protein>
    <submittedName>
        <fullName evidence="2">Uncharacterized protein</fullName>
    </submittedName>
</protein>
<dbReference type="SUPFAM" id="SSF57997">
    <property type="entry name" value="Tropomyosin"/>
    <property type="match status" value="1"/>
</dbReference>
<feature type="compositionally biased region" description="Low complexity" evidence="1">
    <location>
        <begin position="334"/>
        <end position="345"/>
    </location>
</feature>
<accession>A9V4V5</accession>
<feature type="compositionally biased region" description="Polar residues" evidence="1">
    <location>
        <begin position="37"/>
        <end position="46"/>
    </location>
</feature>
<feature type="compositionally biased region" description="Basic and acidic residues" evidence="1">
    <location>
        <begin position="47"/>
        <end position="66"/>
    </location>
</feature>
<feature type="compositionally biased region" description="Polar residues" evidence="1">
    <location>
        <begin position="188"/>
        <end position="209"/>
    </location>
</feature>
<feature type="compositionally biased region" description="Basic and acidic residues" evidence="1">
    <location>
        <begin position="349"/>
        <end position="382"/>
    </location>
</feature>
<evidence type="ECO:0000313" key="2">
    <source>
        <dbReference type="EMBL" id="EDQ87435.1"/>
    </source>
</evidence>
<dbReference type="InParanoid" id="A9V4V5"/>
<sequence>MAERQRKEAVASAVRAAQRPRTTSAAVGARGSRRPASASTKTNTARPRTEGAAHTDEPMDNLAHREADYMRMNAELERRTADIVYRAEQAMKASFWADEPDADLDDDRTSPKGPASRRGQRSASARSHGHSRRNNVPDNRDDASAWDQPDDNEVEEAGTDGELDASLRSTGSLSLEDVRNRLLARSIPDSSGGRSRPQTADTTARPGSQSGRGGTAGSRPRTTAGTTTATTRQSSAPAKPPRSRTGSRRGRAVAAALEKEEVFEVGNDPVLQAVVGGDLSDDAALRVLKAKVGMLQQELEATAQQLQEERDKYKSLKQRQTETAKTLGETEKSLQNAQQQLAKQQRSSDTTRDQLTREQEKVSSLTRELDQLRQQYREDTKGAKSLQARLQRVEEERDRLKSAQGGPGGDHDRGDTASQQQLLDIQAENKQLKKQSLTLFLSGDRVGGGL</sequence>
<gene>
    <name evidence="2" type="ORF">MONBRDRAFT_27290</name>
</gene>
<dbReference type="PANTHER" id="PTHR23313">
    <property type="entry name" value="TSEC1-RELATED"/>
    <property type="match status" value="1"/>
</dbReference>
<evidence type="ECO:0000313" key="3">
    <source>
        <dbReference type="Proteomes" id="UP000001357"/>
    </source>
</evidence>
<keyword evidence="3" id="KW-1185">Reference proteome</keyword>
<feature type="region of interest" description="Disordered" evidence="1">
    <location>
        <begin position="310"/>
        <end position="421"/>
    </location>
</feature>
<feature type="compositionally biased region" description="Basic and acidic residues" evidence="1">
    <location>
        <begin position="310"/>
        <end position="332"/>
    </location>
</feature>
<dbReference type="Proteomes" id="UP000001357">
    <property type="component" value="Unassembled WGS sequence"/>
</dbReference>
<dbReference type="AlphaFoldDB" id="A9V4V5"/>
<feature type="compositionally biased region" description="Basic and acidic residues" evidence="1">
    <location>
        <begin position="391"/>
        <end position="401"/>
    </location>
</feature>
<dbReference type="KEGG" id="mbr:MONBRDRAFT_27290"/>
<name>A9V4V5_MONBE</name>
<reference evidence="2 3" key="1">
    <citation type="journal article" date="2008" name="Nature">
        <title>The genome of the choanoflagellate Monosiga brevicollis and the origin of metazoans.</title>
        <authorList>
            <consortium name="JGI Sequencing"/>
            <person name="King N."/>
            <person name="Westbrook M.J."/>
            <person name="Young S.L."/>
            <person name="Kuo A."/>
            <person name="Abedin M."/>
            <person name="Chapman J."/>
            <person name="Fairclough S."/>
            <person name="Hellsten U."/>
            <person name="Isogai Y."/>
            <person name="Letunic I."/>
            <person name="Marr M."/>
            <person name="Pincus D."/>
            <person name="Putnam N."/>
            <person name="Rokas A."/>
            <person name="Wright K.J."/>
            <person name="Zuzow R."/>
            <person name="Dirks W."/>
            <person name="Good M."/>
            <person name="Goodstein D."/>
            <person name="Lemons D."/>
            <person name="Li W."/>
            <person name="Lyons J.B."/>
            <person name="Morris A."/>
            <person name="Nichols S."/>
            <person name="Richter D.J."/>
            <person name="Salamov A."/>
            <person name="Bork P."/>
            <person name="Lim W.A."/>
            <person name="Manning G."/>
            <person name="Miller W.T."/>
            <person name="McGinnis W."/>
            <person name="Shapiro H."/>
            <person name="Tjian R."/>
            <person name="Grigoriev I.V."/>
            <person name="Rokhsar D."/>
        </authorList>
    </citation>
    <scope>NUCLEOTIDE SEQUENCE [LARGE SCALE GENOMIC DNA]</scope>
    <source>
        <strain evidence="3">MX1 / ATCC 50154</strain>
    </source>
</reference>
<dbReference type="OMA" id="DVFINTH"/>
<dbReference type="GeneID" id="5893052"/>
<dbReference type="EMBL" id="CH991559">
    <property type="protein sequence ID" value="EDQ87435.1"/>
    <property type="molecule type" value="Genomic_DNA"/>
</dbReference>
<feature type="compositionally biased region" description="Basic residues" evidence="1">
    <location>
        <begin position="241"/>
        <end position="251"/>
    </location>
</feature>
<organism evidence="2 3">
    <name type="scientific">Monosiga brevicollis</name>
    <name type="common">Choanoflagellate</name>
    <dbReference type="NCBI Taxonomy" id="81824"/>
    <lineage>
        <taxon>Eukaryota</taxon>
        <taxon>Choanoflagellata</taxon>
        <taxon>Craspedida</taxon>
        <taxon>Salpingoecidae</taxon>
        <taxon>Monosiga</taxon>
    </lineage>
</organism>
<evidence type="ECO:0000256" key="1">
    <source>
        <dbReference type="SAM" id="MobiDB-lite"/>
    </source>
</evidence>
<feature type="compositionally biased region" description="Low complexity" evidence="1">
    <location>
        <begin position="217"/>
        <end position="237"/>
    </location>
</feature>